<feature type="transmembrane region" description="Helical" evidence="1">
    <location>
        <begin position="21"/>
        <end position="37"/>
    </location>
</feature>
<dbReference type="SUPFAM" id="SSF81324">
    <property type="entry name" value="Voltage-gated potassium channels"/>
    <property type="match status" value="1"/>
</dbReference>
<accession>A0ABU1VT89</accession>
<feature type="transmembrane region" description="Helical" evidence="1">
    <location>
        <begin position="94"/>
        <end position="116"/>
    </location>
</feature>
<feature type="transmembrane region" description="Helical" evidence="1">
    <location>
        <begin position="70"/>
        <end position="88"/>
    </location>
</feature>
<feature type="domain" description="Potassium channel" evidence="2">
    <location>
        <begin position="137"/>
        <end position="217"/>
    </location>
</feature>
<dbReference type="Pfam" id="PF07885">
    <property type="entry name" value="Ion_trans_2"/>
    <property type="match status" value="1"/>
</dbReference>
<evidence type="ECO:0000256" key="1">
    <source>
        <dbReference type="SAM" id="Phobius"/>
    </source>
</evidence>
<dbReference type="RefSeq" id="WP_310055816.1">
    <property type="nucleotide sequence ID" value="NZ_JAVDVW010000002.1"/>
</dbReference>
<dbReference type="EMBL" id="JAVDVW010000002">
    <property type="protein sequence ID" value="MDR7100711.1"/>
    <property type="molecule type" value="Genomic_DNA"/>
</dbReference>
<proteinExistence type="predicted"/>
<keyword evidence="4" id="KW-1185">Reference proteome</keyword>
<evidence type="ECO:0000313" key="3">
    <source>
        <dbReference type="EMBL" id="MDR7100711.1"/>
    </source>
</evidence>
<reference evidence="3 4" key="1">
    <citation type="submission" date="2023-07" db="EMBL/GenBank/DDBJ databases">
        <title>Sorghum-associated microbial communities from plants grown in Nebraska, USA.</title>
        <authorList>
            <person name="Schachtman D."/>
        </authorList>
    </citation>
    <scope>NUCLEOTIDE SEQUENCE [LARGE SCALE GENOMIC DNA]</scope>
    <source>
        <strain evidence="3 4">BE187</strain>
    </source>
</reference>
<gene>
    <name evidence="3" type="ORF">J2X04_003092</name>
</gene>
<keyword evidence="1" id="KW-0472">Membrane</keyword>
<protein>
    <submittedName>
        <fullName evidence="3">Glucan phosphoethanolaminetransferase (Alkaline phosphatase superfamily)</fullName>
    </submittedName>
</protein>
<feature type="transmembrane region" description="Helical" evidence="1">
    <location>
        <begin position="43"/>
        <end position="63"/>
    </location>
</feature>
<name>A0ABU1VT89_9GAMM</name>
<organism evidence="3 4">
    <name type="scientific">Agrilutibacter niabensis</name>
    <dbReference type="NCBI Taxonomy" id="380628"/>
    <lineage>
        <taxon>Bacteria</taxon>
        <taxon>Pseudomonadati</taxon>
        <taxon>Pseudomonadota</taxon>
        <taxon>Gammaproteobacteria</taxon>
        <taxon>Lysobacterales</taxon>
        <taxon>Lysobacteraceae</taxon>
        <taxon>Agrilutibacter</taxon>
    </lineage>
</organism>
<evidence type="ECO:0000259" key="2">
    <source>
        <dbReference type="Pfam" id="PF07885"/>
    </source>
</evidence>
<feature type="transmembrane region" description="Helical" evidence="1">
    <location>
        <begin position="128"/>
        <end position="153"/>
    </location>
</feature>
<keyword evidence="1" id="KW-0812">Transmembrane</keyword>
<dbReference type="Proteomes" id="UP001267878">
    <property type="component" value="Unassembled WGS sequence"/>
</dbReference>
<sequence>MNDVRNHETGWRVLVRRHPSAFLLAAQLLSLVIFPLLDDSTGGRVVFSAFGAMVLLLAVWVVNRTPAVNWIAWLIAIPAFVLSILSVASDSVPLLLWSSALEALLYFYVAASLIAYMLSDHRVTTDELFAAGATFTLLAWGFAYLYLICQAWYPDSFTGAVMPERPRTWLELLFFSFTNLSATGLGDILPLGSAARVLTMLEQLAGIGYIAVVVSRLIGLSLLRAGSR</sequence>
<keyword evidence="1" id="KW-1133">Transmembrane helix</keyword>
<feature type="transmembrane region" description="Helical" evidence="1">
    <location>
        <begin position="204"/>
        <end position="223"/>
    </location>
</feature>
<dbReference type="InterPro" id="IPR013099">
    <property type="entry name" value="K_chnl_dom"/>
</dbReference>
<comment type="caution">
    <text evidence="3">The sequence shown here is derived from an EMBL/GenBank/DDBJ whole genome shotgun (WGS) entry which is preliminary data.</text>
</comment>
<evidence type="ECO:0000313" key="4">
    <source>
        <dbReference type="Proteomes" id="UP001267878"/>
    </source>
</evidence>
<dbReference type="Gene3D" id="1.10.287.70">
    <property type="match status" value="1"/>
</dbReference>